<evidence type="ECO:0000313" key="1">
    <source>
        <dbReference type="EMBL" id="MTV33362.1"/>
    </source>
</evidence>
<name>A0A6N8DRW6_RHOAC</name>
<organism evidence="1 2">
    <name type="scientific">Rhodoblastus acidophilus</name>
    <name type="common">Rhodopseudomonas acidophila</name>
    <dbReference type="NCBI Taxonomy" id="1074"/>
    <lineage>
        <taxon>Bacteria</taxon>
        <taxon>Pseudomonadati</taxon>
        <taxon>Pseudomonadota</taxon>
        <taxon>Alphaproteobacteria</taxon>
        <taxon>Hyphomicrobiales</taxon>
        <taxon>Rhodoblastaceae</taxon>
        <taxon>Rhodoblastus</taxon>
    </lineage>
</organism>
<sequence length="77" mass="8577">MAARADRPRNASPCPGLWQTVNDVSYTDGRITVVHVEHFAVQGALLDWWLGVKPNKRVRLGLLAKEAVATALRSRLR</sequence>
<comment type="caution">
    <text evidence="1">The sequence shown here is derived from an EMBL/GenBank/DDBJ whole genome shotgun (WGS) entry which is preliminary data.</text>
</comment>
<proteinExistence type="predicted"/>
<protein>
    <submittedName>
        <fullName evidence="1">Uncharacterized protein</fullName>
    </submittedName>
</protein>
<dbReference type="RefSeq" id="WP_155448038.1">
    <property type="nucleotide sequence ID" value="NZ_JAOQNR010000032.1"/>
</dbReference>
<reference evidence="1 2" key="1">
    <citation type="submission" date="2019-11" db="EMBL/GenBank/DDBJ databases">
        <title>Whole-genome sequence of a Rhodoblastus acidophilus DSM 142.</title>
        <authorList>
            <person name="Kyndt J.A."/>
            <person name="Meyer T.E."/>
        </authorList>
    </citation>
    <scope>NUCLEOTIDE SEQUENCE [LARGE SCALE GENOMIC DNA]</scope>
    <source>
        <strain evidence="1 2">DSM 142</strain>
    </source>
</reference>
<dbReference type="EMBL" id="WNKS01000038">
    <property type="protein sequence ID" value="MTV33362.1"/>
    <property type="molecule type" value="Genomic_DNA"/>
</dbReference>
<gene>
    <name evidence="1" type="ORF">GJ654_20510</name>
</gene>
<dbReference type="Proteomes" id="UP000439113">
    <property type="component" value="Unassembled WGS sequence"/>
</dbReference>
<dbReference type="AlphaFoldDB" id="A0A6N8DRW6"/>
<evidence type="ECO:0000313" key="2">
    <source>
        <dbReference type="Proteomes" id="UP000439113"/>
    </source>
</evidence>
<dbReference type="OrthoDB" id="7830572at2"/>
<accession>A0A6N8DRW6</accession>